<dbReference type="GO" id="GO:0006384">
    <property type="term" value="P:transcription initiation at RNA polymerase III promoter"/>
    <property type="evidence" value="ECO:0007669"/>
    <property type="project" value="InterPro"/>
</dbReference>
<dbReference type="GO" id="GO:0000127">
    <property type="term" value="C:transcription factor TFIIIC complex"/>
    <property type="evidence" value="ECO:0007669"/>
    <property type="project" value="InterPro"/>
</dbReference>
<protein>
    <recommendedName>
        <fullName evidence="10">Transcription factor IIIC subunit 5 HTH domain-containing protein</fullName>
    </recommendedName>
</protein>
<comment type="subcellular location">
    <subcellularLocation>
        <location evidence="1">Nucleus</location>
    </subcellularLocation>
</comment>
<sequence>MENAEAGPSTSASNPNPDSHSTPNPPYTPALPRPLPQTSFYTLEYPGLLSAPTPAQPISASLPEVMRTLGGQHPLDAAFHRTSAIKPIELWLRPGEPFAHPVMGEVVDCRGIVLKVRKRRKRRRAGAEGVEGEGEGGVYTTEAIGTVRKAARFRAMADFSFAPQEPNRILDLRRSLVALDARAITSFELAPEKEDYVLYPPGWTGSVEPSPSPGPSKGGSLDPAAPAPVSNMRLIPPPRFSRSVVPARYDYRQNVATVPVPVPGPHTGEGEGEGAGGAQEQELGMRLQNKFRHSASKITQLAFDEPAEAVPREEPAGAQQKLDPPAMAVLVRVRALFEQRPVWSRLALRNQLTEEEDHVLMNTRGLYTYTGYNFSDGPWREFHIKWGYDPRTTKESRIYQRLQFRNLENDYSRRPMKRLLKGLDPSAEDVDEVLDWRGITVHRNRNSHIFDGKVLGRHVGLFQVCDMTDPLLQSIANDPASVSTESECHPTYGWYTPVVWERLRAIARRKFAALLEGRVLPDAECADLLVDELPGITTLRELRKVAEEKKWMELRGRGLVRRPKGHNLALDPAAPEEEAEVRLRKRLEARGWEGEGFADGEGEEDEEMEGHGEEGDVEME</sequence>
<feature type="domain" description="Transcription factor IIIC subunit 5 HTH" evidence="6">
    <location>
        <begin position="234"/>
        <end position="405"/>
    </location>
</feature>
<dbReference type="EMBL" id="KV423914">
    <property type="protein sequence ID" value="KZT62893.1"/>
    <property type="molecule type" value="Genomic_DNA"/>
</dbReference>
<keyword evidence="9" id="KW-1185">Reference proteome</keyword>
<dbReference type="InterPro" id="IPR042536">
    <property type="entry name" value="TFIIIC_tauA_Sfc1"/>
</dbReference>
<dbReference type="GO" id="GO:0001003">
    <property type="term" value="F:RNA polymerase III type 2 promoter sequence-specific DNA binding"/>
    <property type="evidence" value="ECO:0007669"/>
    <property type="project" value="TreeGrafter"/>
</dbReference>
<feature type="region of interest" description="Disordered" evidence="5">
    <location>
        <begin position="592"/>
        <end position="620"/>
    </location>
</feature>
<keyword evidence="3" id="KW-0804">Transcription</keyword>
<evidence type="ECO:0000256" key="2">
    <source>
        <dbReference type="ARBA" id="ARBA00023125"/>
    </source>
</evidence>
<dbReference type="InParanoid" id="A0A165KAG5"/>
<evidence type="ECO:0000256" key="4">
    <source>
        <dbReference type="ARBA" id="ARBA00023242"/>
    </source>
</evidence>
<evidence type="ECO:0000259" key="6">
    <source>
        <dbReference type="Pfam" id="PF09734"/>
    </source>
</evidence>
<dbReference type="Gene3D" id="3.30.200.160">
    <property type="entry name" value="TFIIIC, subcomplex tauA, subunit Sfc1, barrel domain"/>
    <property type="match status" value="1"/>
</dbReference>
<organism evidence="8 9">
    <name type="scientific">Calocera cornea HHB12733</name>
    <dbReference type="NCBI Taxonomy" id="1353952"/>
    <lineage>
        <taxon>Eukaryota</taxon>
        <taxon>Fungi</taxon>
        <taxon>Dikarya</taxon>
        <taxon>Basidiomycota</taxon>
        <taxon>Agaricomycotina</taxon>
        <taxon>Dacrymycetes</taxon>
        <taxon>Dacrymycetales</taxon>
        <taxon>Dacrymycetaceae</taxon>
        <taxon>Calocera</taxon>
    </lineage>
</organism>
<keyword evidence="2" id="KW-0238">DNA-binding</keyword>
<dbReference type="InterPro" id="IPR041499">
    <property type="entry name" value="Tfc1/Sfc1_N"/>
</dbReference>
<dbReference type="GO" id="GO:0001002">
    <property type="term" value="F:RNA polymerase III type 1 promoter sequence-specific DNA binding"/>
    <property type="evidence" value="ECO:0007669"/>
    <property type="project" value="TreeGrafter"/>
</dbReference>
<proteinExistence type="predicted"/>
<dbReference type="Proteomes" id="UP000076842">
    <property type="component" value="Unassembled WGS sequence"/>
</dbReference>
<feature type="compositionally biased region" description="Acidic residues" evidence="5">
    <location>
        <begin position="596"/>
        <end position="608"/>
    </location>
</feature>
<accession>A0A165KAG5</accession>
<evidence type="ECO:0000313" key="9">
    <source>
        <dbReference type="Proteomes" id="UP000076842"/>
    </source>
</evidence>
<dbReference type="Pfam" id="PF17682">
    <property type="entry name" value="Tau95_N"/>
    <property type="match status" value="1"/>
</dbReference>
<dbReference type="PANTHER" id="PTHR13230">
    <property type="entry name" value="GENERAL TRANSCRIPTION FACTOR IIIC, POLYPEPTIDE 5"/>
    <property type="match status" value="1"/>
</dbReference>
<reference evidence="8 9" key="1">
    <citation type="journal article" date="2016" name="Mol. Biol. Evol.">
        <title>Comparative Genomics of Early-Diverging Mushroom-Forming Fungi Provides Insights into the Origins of Lignocellulose Decay Capabilities.</title>
        <authorList>
            <person name="Nagy L.G."/>
            <person name="Riley R."/>
            <person name="Tritt A."/>
            <person name="Adam C."/>
            <person name="Daum C."/>
            <person name="Floudas D."/>
            <person name="Sun H."/>
            <person name="Yadav J.S."/>
            <person name="Pangilinan J."/>
            <person name="Larsson K.H."/>
            <person name="Matsuura K."/>
            <person name="Barry K."/>
            <person name="Labutti K."/>
            <person name="Kuo R."/>
            <person name="Ohm R.A."/>
            <person name="Bhattacharya S.S."/>
            <person name="Shirouzu T."/>
            <person name="Yoshinaga Y."/>
            <person name="Martin F.M."/>
            <person name="Grigoriev I.V."/>
            <person name="Hibbett D.S."/>
        </authorList>
    </citation>
    <scope>NUCLEOTIDE SEQUENCE [LARGE SCALE GENOMIC DNA]</scope>
    <source>
        <strain evidence="8 9">HHB12733</strain>
    </source>
</reference>
<dbReference type="Pfam" id="PF09734">
    <property type="entry name" value="Tau95"/>
    <property type="match status" value="1"/>
</dbReference>
<evidence type="ECO:0000259" key="7">
    <source>
        <dbReference type="Pfam" id="PF17682"/>
    </source>
</evidence>
<name>A0A165KAG5_9BASI</name>
<feature type="compositionally biased region" description="Pro residues" evidence="5">
    <location>
        <begin position="23"/>
        <end position="35"/>
    </location>
</feature>
<evidence type="ECO:0000256" key="5">
    <source>
        <dbReference type="SAM" id="MobiDB-lite"/>
    </source>
</evidence>
<dbReference type="AlphaFoldDB" id="A0A165KAG5"/>
<dbReference type="FunCoup" id="A0A165KAG5">
    <property type="interactions" value="371"/>
</dbReference>
<feature type="region of interest" description="Disordered" evidence="5">
    <location>
        <begin position="1"/>
        <end position="35"/>
    </location>
</feature>
<evidence type="ECO:0008006" key="10">
    <source>
        <dbReference type="Google" id="ProtNLM"/>
    </source>
</evidence>
<gene>
    <name evidence="8" type="ORF">CALCODRAFT_489420</name>
</gene>
<dbReference type="OrthoDB" id="5598268at2759"/>
<dbReference type="GO" id="GO:0005634">
    <property type="term" value="C:nucleus"/>
    <property type="evidence" value="ECO:0007669"/>
    <property type="project" value="UniProtKB-SubCell"/>
</dbReference>
<evidence type="ECO:0000256" key="1">
    <source>
        <dbReference type="ARBA" id="ARBA00004123"/>
    </source>
</evidence>
<feature type="region of interest" description="Disordered" evidence="5">
    <location>
        <begin position="206"/>
        <end position="233"/>
    </location>
</feature>
<dbReference type="InterPro" id="IPR019136">
    <property type="entry name" value="TF_IIIC_su-5_HTH"/>
</dbReference>
<evidence type="ECO:0000256" key="3">
    <source>
        <dbReference type="ARBA" id="ARBA00023163"/>
    </source>
</evidence>
<dbReference type="PANTHER" id="PTHR13230:SF5">
    <property type="entry name" value="GENERAL TRANSCRIPTION FACTOR 3C POLYPEPTIDE 5"/>
    <property type="match status" value="1"/>
</dbReference>
<dbReference type="InterPro" id="IPR040454">
    <property type="entry name" value="TF_IIIC_Tfc1/Sfc1"/>
</dbReference>
<feature type="compositionally biased region" description="Polar residues" evidence="5">
    <location>
        <begin position="8"/>
        <end position="21"/>
    </location>
</feature>
<dbReference type="STRING" id="1353952.A0A165KAG5"/>
<evidence type="ECO:0000313" key="8">
    <source>
        <dbReference type="EMBL" id="KZT62893.1"/>
    </source>
</evidence>
<feature type="region of interest" description="Disordered" evidence="5">
    <location>
        <begin position="257"/>
        <end position="277"/>
    </location>
</feature>
<keyword evidence="4" id="KW-0539">Nucleus</keyword>
<feature type="domain" description="Transcription factor IIIC subunit Tfc1/Sfc1 triple barrel" evidence="7">
    <location>
        <begin position="43"/>
        <end position="161"/>
    </location>
</feature>